<dbReference type="AlphaFoldDB" id="A0A0D1Z2A0"/>
<accession>A0A0D1Z2A0</accession>
<dbReference type="OrthoDB" id="271064at2759"/>
<dbReference type="GO" id="GO:0003941">
    <property type="term" value="F:L-serine ammonia-lyase activity"/>
    <property type="evidence" value="ECO:0007669"/>
    <property type="project" value="TreeGrafter"/>
</dbReference>
<dbReference type="InterPro" id="IPR036052">
    <property type="entry name" value="TrpB-like_PALP_sf"/>
</dbReference>
<dbReference type="PANTHER" id="PTHR43050">
    <property type="entry name" value="SERINE / THREONINE RACEMASE FAMILY MEMBER"/>
    <property type="match status" value="1"/>
</dbReference>
<dbReference type="HOGENOM" id="CLU_021152_4_2_1"/>
<dbReference type="FunFam" id="3.40.50.1100:FF:000005">
    <property type="entry name" value="Threonine dehydratase catabolic"/>
    <property type="match status" value="1"/>
</dbReference>
<keyword evidence="4" id="KW-0456">Lyase</keyword>
<evidence type="ECO:0000256" key="4">
    <source>
        <dbReference type="ARBA" id="ARBA00023239"/>
    </source>
</evidence>
<sequence length="278" mass="29777">MKLADGSLRNGVVAQSTGNHGQGLALAAKLVSVERGFHIPAYIVLPEIATSSKIDATRDYGGEVYFSGYTLPERQKKAYEVQKNTGATMIAPFGNCDVMLGQGTAIYEFKRQMEEEGLGSLASVIVPCGSGSLLTGTAIACKNTSTRVFGAEPSEGGADDVVRGLKLGKRIGSVQSLTIADGLRSPVGESNWEIIKRREYVEGVFSATEEHIKSAMKLVLEWAGVLIEPSAALPLAILLYNREFQNVYIDGMSASEENIGIILSGGNTTVEKIKEIWK</sequence>
<dbReference type="GO" id="GO:0030170">
    <property type="term" value="F:pyridoxal phosphate binding"/>
    <property type="evidence" value="ECO:0007669"/>
    <property type="project" value="TreeGrafter"/>
</dbReference>
<dbReference type="STRING" id="253628.A0A0D1Z2A0"/>
<dbReference type="InterPro" id="IPR001926">
    <property type="entry name" value="TrpB-like_PALP"/>
</dbReference>
<dbReference type="Gene3D" id="3.40.50.1100">
    <property type="match status" value="2"/>
</dbReference>
<keyword evidence="7" id="KW-1185">Reference proteome</keyword>
<dbReference type="SUPFAM" id="SSF53686">
    <property type="entry name" value="Tryptophan synthase beta subunit-like PLP-dependent enzymes"/>
    <property type="match status" value="1"/>
</dbReference>
<dbReference type="Proteomes" id="UP000053259">
    <property type="component" value="Unassembled WGS sequence"/>
</dbReference>
<dbReference type="RefSeq" id="XP_016216911.1">
    <property type="nucleotide sequence ID" value="XM_016354895.1"/>
</dbReference>
<evidence type="ECO:0000256" key="2">
    <source>
        <dbReference type="ARBA" id="ARBA00010869"/>
    </source>
</evidence>
<dbReference type="VEuPathDB" id="FungiDB:PV09_01935"/>
<feature type="domain" description="Tryptophan synthase beta chain-like PALP" evidence="5">
    <location>
        <begin position="6"/>
        <end position="240"/>
    </location>
</feature>
<reference evidence="6 7" key="1">
    <citation type="submission" date="2015-01" db="EMBL/GenBank/DDBJ databases">
        <title>The Genome Sequence of Ochroconis gallopava CBS43764.</title>
        <authorList>
            <consortium name="The Broad Institute Genomics Platform"/>
            <person name="Cuomo C."/>
            <person name="de Hoog S."/>
            <person name="Gorbushina A."/>
            <person name="Stielow B."/>
            <person name="Teixiera M."/>
            <person name="Abouelleil A."/>
            <person name="Chapman S.B."/>
            <person name="Priest M."/>
            <person name="Young S.K."/>
            <person name="Wortman J."/>
            <person name="Nusbaum C."/>
            <person name="Birren B."/>
        </authorList>
    </citation>
    <scope>NUCLEOTIDE SEQUENCE [LARGE SCALE GENOMIC DNA]</scope>
    <source>
        <strain evidence="6 7">CBS 43764</strain>
    </source>
</reference>
<dbReference type="PANTHER" id="PTHR43050:SF1">
    <property type="entry name" value="SERINE RACEMASE"/>
    <property type="match status" value="1"/>
</dbReference>
<evidence type="ECO:0000256" key="3">
    <source>
        <dbReference type="ARBA" id="ARBA00022898"/>
    </source>
</evidence>
<comment type="similarity">
    <text evidence="2">Belongs to the serine/threonine dehydratase family.</text>
</comment>
<comment type="cofactor">
    <cofactor evidence="1">
        <name>pyridoxal 5'-phosphate</name>
        <dbReference type="ChEBI" id="CHEBI:597326"/>
    </cofactor>
</comment>
<proteinExistence type="inferred from homology"/>
<dbReference type="Pfam" id="PF00291">
    <property type="entry name" value="PALP"/>
    <property type="match status" value="1"/>
</dbReference>
<dbReference type="GO" id="GO:0018114">
    <property type="term" value="F:threonine racemase activity"/>
    <property type="evidence" value="ECO:0007669"/>
    <property type="project" value="TreeGrafter"/>
</dbReference>
<dbReference type="GO" id="GO:0008721">
    <property type="term" value="F:D-serine ammonia-lyase activity"/>
    <property type="evidence" value="ECO:0007669"/>
    <property type="project" value="TreeGrafter"/>
</dbReference>
<dbReference type="InParanoid" id="A0A0D1Z2A0"/>
<evidence type="ECO:0000259" key="5">
    <source>
        <dbReference type="Pfam" id="PF00291"/>
    </source>
</evidence>
<evidence type="ECO:0000313" key="6">
    <source>
        <dbReference type="EMBL" id="KIW07042.1"/>
    </source>
</evidence>
<keyword evidence="3" id="KW-0663">Pyridoxal phosphate</keyword>
<dbReference type="GO" id="GO:0030378">
    <property type="term" value="F:serine racemase activity"/>
    <property type="evidence" value="ECO:0007669"/>
    <property type="project" value="TreeGrafter"/>
</dbReference>
<dbReference type="EMBL" id="KN847533">
    <property type="protein sequence ID" value="KIW07042.1"/>
    <property type="molecule type" value="Genomic_DNA"/>
</dbReference>
<organism evidence="6 7">
    <name type="scientific">Verruconis gallopava</name>
    <dbReference type="NCBI Taxonomy" id="253628"/>
    <lineage>
        <taxon>Eukaryota</taxon>
        <taxon>Fungi</taxon>
        <taxon>Dikarya</taxon>
        <taxon>Ascomycota</taxon>
        <taxon>Pezizomycotina</taxon>
        <taxon>Dothideomycetes</taxon>
        <taxon>Pleosporomycetidae</taxon>
        <taxon>Venturiales</taxon>
        <taxon>Sympoventuriaceae</taxon>
        <taxon>Verruconis</taxon>
    </lineage>
</organism>
<name>A0A0D1Z2A0_9PEZI</name>
<evidence type="ECO:0000313" key="7">
    <source>
        <dbReference type="Proteomes" id="UP000053259"/>
    </source>
</evidence>
<evidence type="ECO:0000256" key="1">
    <source>
        <dbReference type="ARBA" id="ARBA00001933"/>
    </source>
</evidence>
<protein>
    <recommendedName>
        <fullName evidence="5">Tryptophan synthase beta chain-like PALP domain-containing protein</fullName>
    </recommendedName>
</protein>
<dbReference type="GeneID" id="27309908"/>
<gene>
    <name evidence="6" type="ORF">PV09_01935</name>
</gene>
<dbReference type="GO" id="GO:0005524">
    <property type="term" value="F:ATP binding"/>
    <property type="evidence" value="ECO:0007669"/>
    <property type="project" value="TreeGrafter"/>
</dbReference>
<dbReference type="GO" id="GO:0000287">
    <property type="term" value="F:magnesium ion binding"/>
    <property type="evidence" value="ECO:0007669"/>
    <property type="project" value="TreeGrafter"/>
</dbReference>